<protein>
    <recommendedName>
        <fullName evidence="3">Fucose-specific lectin</fullName>
    </recommendedName>
</protein>
<proteinExistence type="predicted"/>
<evidence type="ECO:0000313" key="2">
    <source>
        <dbReference type="Proteomes" id="UP000244722"/>
    </source>
</evidence>
<accession>A0A2T6ZEC3</accession>
<reference evidence="1 2" key="1">
    <citation type="submission" date="2017-04" db="EMBL/GenBank/DDBJ databases">
        <title>Draft genome sequence of Tuber borchii Vittad., a whitish edible truffle.</title>
        <authorList>
            <consortium name="DOE Joint Genome Institute"/>
            <person name="Murat C."/>
            <person name="Kuo A."/>
            <person name="Barry K.W."/>
            <person name="Clum A."/>
            <person name="Dockter R.B."/>
            <person name="Fauchery L."/>
            <person name="Iotti M."/>
            <person name="Kohler A."/>
            <person name="Labutti K."/>
            <person name="Lindquist E.A."/>
            <person name="Lipzen A."/>
            <person name="Ohm R.A."/>
            <person name="Wang M."/>
            <person name="Grigoriev I.V."/>
            <person name="Zambonelli A."/>
            <person name="Martin F.M."/>
        </authorList>
    </citation>
    <scope>NUCLEOTIDE SEQUENCE [LARGE SCALE GENOMIC DNA]</scope>
    <source>
        <strain evidence="1 2">Tbo3840</strain>
    </source>
</reference>
<evidence type="ECO:0000313" key="1">
    <source>
        <dbReference type="EMBL" id="PUU73847.1"/>
    </source>
</evidence>
<name>A0A2T6ZEC3_TUBBO</name>
<dbReference type="SUPFAM" id="SSF89372">
    <property type="entry name" value="Fucose-specific lectin"/>
    <property type="match status" value="1"/>
</dbReference>
<keyword evidence="2" id="KW-1185">Reference proteome</keyword>
<dbReference type="AlphaFoldDB" id="A0A2T6ZEC3"/>
<dbReference type="Gene3D" id="2.120.10.70">
    <property type="entry name" value="Fucose-specific lectin"/>
    <property type="match status" value="1"/>
</dbReference>
<dbReference type="OrthoDB" id="3215839at2759"/>
<gene>
    <name evidence="1" type="ORF">B9Z19DRAFT_1161317</name>
</gene>
<dbReference type="EMBL" id="NESQ01000339">
    <property type="protein sequence ID" value="PUU73847.1"/>
    <property type="molecule type" value="Genomic_DNA"/>
</dbReference>
<organism evidence="1 2">
    <name type="scientific">Tuber borchii</name>
    <name type="common">White truffle</name>
    <dbReference type="NCBI Taxonomy" id="42251"/>
    <lineage>
        <taxon>Eukaryota</taxon>
        <taxon>Fungi</taxon>
        <taxon>Dikarya</taxon>
        <taxon>Ascomycota</taxon>
        <taxon>Pezizomycotina</taxon>
        <taxon>Pezizomycetes</taxon>
        <taxon>Pezizales</taxon>
        <taxon>Tuberaceae</taxon>
        <taxon>Tuber</taxon>
    </lineage>
</organism>
<dbReference type="Proteomes" id="UP000244722">
    <property type="component" value="Unassembled WGS sequence"/>
</dbReference>
<evidence type="ECO:0008006" key="3">
    <source>
        <dbReference type="Google" id="ProtNLM"/>
    </source>
</evidence>
<sequence>MPQYLPNTSLTSMSIGPRIFAYAQGYHGQLIEAQGRLNNTGEHADVYYANGQTSIGPTTRWRDKYLIYVDDENILHDVVYKDSEWKPGTLSQYQHGDHIGVRCAPYSKLAAATVPIEGNTIICVYYQTTEKHGPVSMITFLPGNSWTELTALLQLLASLRDPPLYGTSLSAVKPRAGICLEQRKKKGDEITAEQSKTFPVVYLQWDTHALAHGQGKTIRPIPGLEEFGLSPHTSLSVVDDGTNLYCFYITNANKVEMIRIEQGQATAVIDDIVSPTPRSAIAAVMPLQQRDRIILFYQVWDTGDSEKIDIKAQTFGRGKGGADDWQSMLTTDLMDG</sequence>
<comment type="caution">
    <text evidence="1">The sequence shown here is derived from an EMBL/GenBank/DDBJ whole genome shotgun (WGS) entry which is preliminary data.</text>
</comment>